<gene>
    <name evidence="2" type="ORF">SVIM_LOCUS87816</name>
</gene>
<evidence type="ECO:0000313" key="2">
    <source>
        <dbReference type="EMBL" id="VFU27883.1"/>
    </source>
</evidence>
<keyword evidence="1" id="KW-0175">Coiled coil</keyword>
<dbReference type="EMBL" id="CAADRP010000413">
    <property type="protein sequence ID" value="VFU27883.1"/>
    <property type="molecule type" value="Genomic_DNA"/>
</dbReference>
<sequence>MPYMTSLTDAKIDVWRVRANLRATEARSTELERDLTTEKERLSLEQAIERVFFLQQLPHQKNTEFGEMQHLLHVKEPELVEDKLDLSSRRLNSGRELKSDRNRNEELKIVLERMETKEKELKNLKEAAVEDANDLRKLYSLAQERIGERNIGNLAIKKLKLERASVTKFLKRINKRLLI</sequence>
<proteinExistence type="predicted"/>
<protein>
    <submittedName>
        <fullName evidence="2">Uncharacterized protein</fullName>
    </submittedName>
</protein>
<organism evidence="2">
    <name type="scientific">Salix viminalis</name>
    <name type="common">Common osier</name>
    <name type="synonym">Basket willow</name>
    <dbReference type="NCBI Taxonomy" id="40686"/>
    <lineage>
        <taxon>Eukaryota</taxon>
        <taxon>Viridiplantae</taxon>
        <taxon>Streptophyta</taxon>
        <taxon>Embryophyta</taxon>
        <taxon>Tracheophyta</taxon>
        <taxon>Spermatophyta</taxon>
        <taxon>Magnoliopsida</taxon>
        <taxon>eudicotyledons</taxon>
        <taxon>Gunneridae</taxon>
        <taxon>Pentapetalae</taxon>
        <taxon>rosids</taxon>
        <taxon>fabids</taxon>
        <taxon>Malpighiales</taxon>
        <taxon>Salicaceae</taxon>
        <taxon>Saliceae</taxon>
        <taxon>Salix</taxon>
    </lineage>
</organism>
<accession>A0A6N2KJ94</accession>
<name>A0A6N2KJ94_SALVM</name>
<evidence type="ECO:0000256" key="1">
    <source>
        <dbReference type="SAM" id="Coils"/>
    </source>
</evidence>
<reference evidence="2" key="1">
    <citation type="submission" date="2019-03" db="EMBL/GenBank/DDBJ databases">
        <authorList>
            <person name="Mank J."/>
            <person name="Almeida P."/>
        </authorList>
    </citation>
    <scope>NUCLEOTIDE SEQUENCE</scope>
    <source>
        <strain evidence="2">78183</strain>
    </source>
</reference>
<feature type="coiled-coil region" evidence="1">
    <location>
        <begin position="97"/>
        <end position="138"/>
    </location>
</feature>
<dbReference type="AlphaFoldDB" id="A0A6N2KJ94"/>